<protein>
    <submittedName>
        <fullName evidence="1">Uncharacterized protein</fullName>
    </submittedName>
</protein>
<dbReference type="EMBL" id="UAWO01000002">
    <property type="protein sequence ID" value="SQC07553.1"/>
    <property type="molecule type" value="Genomic_DNA"/>
</dbReference>
<evidence type="ECO:0000313" key="1">
    <source>
        <dbReference type="EMBL" id="SQC07553.1"/>
    </source>
</evidence>
<gene>
    <name evidence="1" type="ORF">NCTC8081_01686</name>
</gene>
<sequence length="185" mass="22077">MVLAIVMVFLFVYLTYLIIIKNKENNKNKLKTNKGWKITPYINLRISSFESRIDLEKMRLMELIKNSIKLIDEKVAFVDCNSEGFYIKSKNELIYIEFLVGDQNIEKNKENVSLKNNEMVKLELYNTIRRTIRRYIWFGEENFINPLKSEFNIRFSSGNIIMKISKEDKIIFNKDEENHTLKNES</sequence>
<organism evidence="1 2">
    <name type="scientific">Clostridium perfringens</name>
    <dbReference type="NCBI Taxonomy" id="1502"/>
    <lineage>
        <taxon>Bacteria</taxon>
        <taxon>Bacillati</taxon>
        <taxon>Bacillota</taxon>
        <taxon>Clostridia</taxon>
        <taxon>Eubacteriales</taxon>
        <taxon>Clostridiaceae</taxon>
        <taxon>Clostridium</taxon>
    </lineage>
</organism>
<proteinExistence type="predicted"/>
<dbReference type="AlphaFoldDB" id="A0A2X2W597"/>
<dbReference type="Proteomes" id="UP000250234">
    <property type="component" value="Unassembled WGS sequence"/>
</dbReference>
<accession>A0A2X2W597</accession>
<dbReference type="RefSeq" id="WP_111916765.1">
    <property type="nucleotide sequence ID" value="NZ_CATNYA010000035.1"/>
</dbReference>
<evidence type="ECO:0000313" key="2">
    <source>
        <dbReference type="Proteomes" id="UP000250234"/>
    </source>
</evidence>
<reference evidence="1 2" key="1">
    <citation type="submission" date="2018-06" db="EMBL/GenBank/DDBJ databases">
        <authorList>
            <consortium name="Pathogen Informatics"/>
            <person name="Doyle S."/>
        </authorList>
    </citation>
    <scope>NUCLEOTIDE SEQUENCE [LARGE SCALE GENOMIC DNA]</scope>
    <source>
        <strain evidence="1 2">NCTC8081</strain>
    </source>
</reference>
<name>A0A2X2W597_CLOPF</name>